<sequence length="107" mass="12304">MTVREFAQLSAEDKANWQLIDVREPDEIEVAALQGFEVFSLSEFAQWSEQIDSQLDTDKPTAVICHHGMRSQQMCQWLFDRGFTQLYNISGGIDAYSRLVDPSVPRY</sequence>
<dbReference type="Gene3D" id="3.40.250.10">
    <property type="entry name" value="Rhodanese-like domain"/>
    <property type="match status" value="1"/>
</dbReference>
<dbReference type="InterPro" id="IPR052204">
    <property type="entry name" value="PpiC/parvulin_rotamase"/>
</dbReference>
<dbReference type="Proteomes" id="UP001232992">
    <property type="component" value="Unassembled WGS sequence"/>
</dbReference>
<dbReference type="PANTHER" id="PTHR43629:SF2">
    <property type="entry name" value="RHODANESE-LIKE_PPIC DOMAIN-CONTAINING PROTEIN 12, CHLOROPLASTIC"/>
    <property type="match status" value="1"/>
</dbReference>
<dbReference type="EMBL" id="JAQOSQ010000020">
    <property type="protein sequence ID" value="MDJ1184816.1"/>
    <property type="molecule type" value="Genomic_DNA"/>
</dbReference>
<dbReference type="InterPro" id="IPR036873">
    <property type="entry name" value="Rhodanese-like_dom_sf"/>
</dbReference>
<evidence type="ECO:0000313" key="2">
    <source>
        <dbReference type="EMBL" id="MDJ1184816.1"/>
    </source>
</evidence>
<comment type="caution">
    <text evidence="2">The sequence shown here is derived from an EMBL/GenBank/DDBJ whole genome shotgun (WGS) entry which is preliminary data.</text>
</comment>
<evidence type="ECO:0000259" key="1">
    <source>
        <dbReference type="PROSITE" id="PS50206"/>
    </source>
</evidence>
<protein>
    <submittedName>
        <fullName evidence="2">Rhodanese-like domain-containing protein</fullName>
    </submittedName>
</protein>
<proteinExistence type="predicted"/>
<dbReference type="PANTHER" id="PTHR43629">
    <property type="entry name" value="PEPTIDYL-PROLYL CIS-TRANS ISOMERASE"/>
    <property type="match status" value="1"/>
</dbReference>
<feature type="domain" description="Rhodanese" evidence="1">
    <location>
        <begin position="13"/>
        <end position="105"/>
    </location>
</feature>
<dbReference type="Pfam" id="PF00581">
    <property type="entry name" value="Rhodanese"/>
    <property type="match status" value="1"/>
</dbReference>
<dbReference type="PROSITE" id="PS50206">
    <property type="entry name" value="RHODANESE_3"/>
    <property type="match status" value="1"/>
</dbReference>
<evidence type="ECO:0000313" key="3">
    <source>
        <dbReference type="Proteomes" id="UP001232992"/>
    </source>
</evidence>
<keyword evidence="3" id="KW-1185">Reference proteome</keyword>
<dbReference type="SUPFAM" id="SSF52821">
    <property type="entry name" value="Rhodanese/Cell cycle control phosphatase"/>
    <property type="match status" value="1"/>
</dbReference>
<accession>A0ABT7C070</accession>
<name>A0ABT7C070_9CYAN</name>
<gene>
    <name evidence="2" type="ORF">PMH09_16635</name>
</gene>
<reference evidence="2 3" key="1">
    <citation type="submission" date="2023-01" db="EMBL/GenBank/DDBJ databases">
        <title>Novel diversity within Roseofilum (Cyanobacteria; Desertifilaceae) from marine benthic mats with descriptions of four novel species.</title>
        <authorList>
            <person name="Wang Y."/>
            <person name="Berthold D.E."/>
            <person name="Hu J."/>
            <person name="Lefler F.W."/>
            <person name="Laughinghouse H.D. IV."/>
        </authorList>
    </citation>
    <scope>NUCLEOTIDE SEQUENCE [LARGE SCALE GENOMIC DNA]</scope>
    <source>
        <strain evidence="2 3">BLCC-M143</strain>
    </source>
</reference>
<organism evidence="2 3">
    <name type="scientific">Roseofilum casamattae BLCC-M143</name>
    <dbReference type="NCBI Taxonomy" id="3022442"/>
    <lineage>
        <taxon>Bacteria</taxon>
        <taxon>Bacillati</taxon>
        <taxon>Cyanobacteriota</taxon>
        <taxon>Cyanophyceae</taxon>
        <taxon>Desertifilales</taxon>
        <taxon>Desertifilaceae</taxon>
        <taxon>Roseofilum</taxon>
        <taxon>Roseofilum casamattae</taxon>
    </lineage>
</organism>
<dbReference type="SMART" id="SM00450">
    <property type="entry name" value="RHOD"/>
    <property type="match status" value="1"/>
</dbReference>
<dbReference type="InterPro" id="IPR001763">
    <property type="entry name" value="Rhodanese-like_dom"/>
</dbReference>